<dbReference type="GO" id="GO:0000978">
    <property type="term" value="F:RNA polymerase II cis-regulatory region sequence-specific DNA binding"/>
    <property type="evidence" value="ECO:0007669"/>
    <property type="project" value="TreeGrafter"/>
</dbReference>
<feature type="compositionally biased region" description="Polar residues" evidence="1">
    <location>
        <begin position="122"/>
        <end position="137"/>
    </location>
</feature>
<dbReference type="PANTHER" id="PTHR37784:SF2">
    <property type="entry name" value="HIGH-OSMOLARITY-INDUCED TRANSCRIPTION PROTEIN 1"/>
    <property type="match status" value="1"/>
</dbReference>
<feature type="region of interest" description="Disordered" evidence="1">
    <location>
        <begin position="115"/>
        <end position="137"/>
    </location>
</feature>
<evidence type="ECO:0000313" key="4">
    <source>
        <dbReference type="EMBL" id="KAK4217014.1"/>
    </source>
</evidence>
<dbReference type="InterPro" id="IPR038279">
    <property type="entry name" value="Ndc10_dom2_sf"/>
</dbReference>
<name>A0AAN7BAX1_9PEZI</name>
<dbReference type="InterPro" id="IPR022210">
    <property type="entry name" value="TF_GCR1-like"/>
</dbReference>
<dbReference type="Gene3D" id="1.10.443.20">
    <property type="entry name" value="Centromere DNA-binding protein complex CBF3 subunit, domain 2"/>
    <property type="match status" value="1"/>
</dbReference>
<evidence type="ECO:0008006" key="6">
    <source>
        <dbReference type="Google" id="ProtNLM"/>
    </source>
</evidence>
<dbReference type="GO" id="GO:0060963">
    <property type="term" value="P:positive regulation of ribosomal protein gene transcription by RNA polymerase II"/>
    <property type="evidence" value="ECO:0007669"/>
    <property type="project" value="TreeGrafter"/>
</dbReference>
<comment type="caution">
    <text evidence="4">The sequence shown here is derived from an EMBL/GenBank/DDBJ whole genome shotgun (WGS) entry which is preliminary data.</text>
</comment>
<dbReference type="InterPro" id="IPR052146">
    <property type="entry name" value="HOT1"/>
</dbReference>
<dbReference type="Pfam" id="PF16787">
    <property type="entry name" value="NDC10_II"/>
    <property type="match status" value="1"/>
</dbReference>
<dbReference type="PANTHER" id="PTHR37784">
    <property type="entry name" value="PROTEIN MSN1"/>
    <property type="match status" value="1"/>
</dbReference>
<dbReference type="InterPro" id="IPR031872">
    <property type="entry name" value="NDC10_II"/>
</dbReference>
<dbReference type="GO" id="GO:0000981">
    <property type="term" value="F:DNA-binding transcription factor activity, RNA polymerase II-specific"/>
    <property type="evidence" value="ECO:0007669"/>
    <property type="project" value="TreeGrafter"/>
</dbReference>
<feature type="domain" description="Transcription activator GCR1-like" evidence="2">
    <location>
        <begin position="687"/>
        <end position="760"/>
    </location>
</feature>
<reference evidence="4" key="1">
    <citation type="journal article" date="2023" name="Mol. Phylogenet. Evol.">
        <title>Genome-scale phylogeny and comparative genomics of the fungal order Sordariales.</title>
        <authorList>
            <person name="Hensen N."/>
            <person name="Bonometti L."/>
            <person name="Westerberg I."/>
            <person name="Brannstrom I.O."/>
            <person name="Guillou S."/>
            <person name="Cros-Aarteil S."/>
            <person name="Calhoun S."/>
            <person name="Haridas S."/>
            <person name="Kuo A."/>
            <person name="Mondo S."/>
            <person name="Pangilinan J."/>
            <person name="Riley R."/>
            <person name="LaButti K."/>
            <person name="Andreopoulos B."/>
            <person name="Lipzen A."/>
            <person name="Chen C."/>
            <person name="Yan M."/>
            <person name="Daum C."/>
            <person name="Ng V."/>
            <person name="Clum A."/>
            <person name="Steindorff A."/>
            <person name="Ohm R.A."/>
            <person name="Martin F."/>
            <person name="Silar P."/>
            <person name="Natvig D.O."/>
            <person name="Lalanne C."/>
            <person name="Gautier V."/>
            <person name="Ament-Velasquez S.L."/>
            <person name="Kruys A."/>
            <person name="Hutchinson M.I."/>
            <person name="Powell A.J."/>
            <person name="Barry K."/>
            <person name="Miller A.N."/>
            <person name="Grigoriev I.V."/>
            <person name="Debuchy R."/>
            <person name="Gladieux P."/>
            <person name="Hiltunen Thoren M."/>
            <person name="Johannesson H."/>
        </authorList>
    </citation>
    <scope>NUCLEOTIDE SEQUENCE</scope>
    <source>
        <strain evidence="4">PSN293</strain>
    </source>
</reference>
<dbReference type="Proteomes" id="UP001301769">
    <property type="component" value="Unassembled WGS sequence"/>
</dbReference>
<dbReference type="EMBL" id="MU858063">
    <property type="protein sequence ID" value="KAK4217014.1"/>
    <property type="molecule type" value="Genomic_DNA"/>
</dbReference>
<sequence>MASTRRTGSRGSARALPLTTTLPVATDILYTAAEERAHIARTAGLQAKRDEQPKNTMRSYASKQKQWREWCLTPRPGPDGVLSAWPDGELVTPDKLAAWLSEDLLLRRVAIKGQRPTKQPVPHNTNTSLASPEESSLSKAEALAETLHIPLAEAIQILCDDQAGYEPPDDVDAEEGAPLTRTTLDAYVAAVMELWRLQVAHGSRNLENPRSSAVRGFLEQRTRQRSRIDRTAFKDRGSEGIQAGYSSIEWSAIQKHLLSTSANLPQNFRTRVDLLFGHYYLLRGENRRKMELADLSLLEYPLTEGPTPCRCLVALLQDGKMNKTAKKEFMGALRHKDPLLCTQGALAQLLFWRWHIAGEPAPTFRHRQDWYNIKVLIGSDRMQELSYRTQLEETWRVFGAVGLTAEKKTHLPRRAGAQEAETHGTTLTQISQAGRWNTSILCKAYLTHLPRQFMRIVAGFSGTAGDYFLTRAVHEPPDTLQKQLWPWIEAWEQRFEARARRKRWIEGGLDNDDLAGDGFLKLLRHLRVVLLQDLAALQPQFPKLPFFSYAPFRGPDWAAFATSVQARIDDPEEPASLLVKRVLPELYSLVESTRSAILQNTHQLHGRLASELASQLARQQQQLDRLFSTQIIMTGYLGGGIAPSATGLAPEPTPCLHNLPAQLATAPPPAEELAAASGIPIVSCFPKVYTVADVWHEWKKGVAGGPAIESLEEQYGHRWRPGNTMTVQFCRRKVVWDALKTLIARGRSEGEAIRELEALRGGQSINKLVDRLRQRRQRQRHRQKQ</sequence>
<dbReference type="AlphaFoldDB" id="A0AAN7BAX1"/>
<evidence type="ECO:0000259" key="2">
    <source>
        <dbReference type="Pfam" id="PF12550"/>
    </source>
</evidence>
<accession>A0AAN7BAX1</accession>
<evidence type="ECO:0000259" key="3">
    <source>
        <dbReference type="Pfam" id="PF16787"/>
    </source>
</evidence>
<reference evidence="4" key="2">
    <citation type="submission" date="2023-05" db="EMBL/GenBank/DDBJ databases">
        <authorList>
            <consortium name="Lawrence Berkeley National Laboratory"/>
            <person name="Steindorff A."/>
            <person name="Hensen N."/>
            <person name="Bonometti L."/>
            <person name="Westerberg I."/>
            <person name="Brannstrom I.O."/>
            <person name="Guillou S."/>
            <person name="Cros-Aarteil S."/>
            <person name="Calhoun S."/>
            <person name="Haridas S."/>
            <person name="Kuo A."/>
            <person name="Mondo S."/>
            <person name="Pangilinan J."/>
            <person name="Riley R."/>
            <person name="Labutti K."/>
            <person name="Andreopoulos B."/>
            <person name="Lipzen A."/>
            <person name="Chen C."/>
            <person name="Yanf M."/>
            <person name="Daum C."/>
            <person name="Ng V."/>
            <person name="Clum A."/>
            <person name="Ohm R."/>
            <person name="Martin F."/>
            <person name="Silar P."/>
            <person name="Natvig D."/>
            <person name="Lalanne C."/>
            <person name="Gautier V."/>
            <person name="Ament-Velasquez S.L."/>
            <person name="Kruys A."/>
            <person name="Hutchinson M.I."/>
            <person name="Powell A.J."/>
            <person name="Barry K."/>
            <person name="Miller A.N."/>
            <person name="Grigoriev I.V."/>
            <person name="Debuchy R."/>
            <person name="Gladieux P."/>
            <person name="Thoren M.H."/>
            <person name="Johannesson H."/>
        </authorList>
    </citation>
    <scope>NUCLEOTIDE SEQUENCE</scope>
    <source>
        <strain evidence="4">PSN293</strain>
    </source>
</reference>
<evidence type="ECO:0000313" key="5">
    <source>
        <dbReference type="Proteomes" id="UP001301769"/>
    </source>
</evidence>
<keyword evidence="5" id="KW-1185">Reference proteome</keyword>
<gene>
    <name evidence="4" type="ORF">QBC37DRAFT_415804</name>
</gene>
<protein>
    <recommendedName>
        <fullName evidence="6">Transcription activator GCR1-like domain-containing protein</fullName>
    </recommendedName>
</protein>
<organism evidence="4 5">
    <name type="scientific">Rhypophila decipiens</name>
    <dbReference type="NCBI Taxonomy" id="261697"/>
    <lineage>
        <taxon>Eukaryota</taxon>
        <taxon>Fungi</taxon>
        <taxon>Dikarya</taxon>
        <taxon>Ascomycota</taxon>
        <taxon>Pezizomycotina</taxon>
        <taxon>Sordariomycetes</taxon>
        <taxon>Sordariomycetidae</taxon>
        <taxon>Sordariales</taxon>
        <taxon>Naviculisporaceae</taxon>
        <taxon>Rhypophila</taxon>
    </lineage>
</organism>
<dbReference type="Pfam" id="PF12550">
    <property type="entry name" value="GCR1_C"/>
    <property type="match status" value="1"/>
</dbReference>
<proteinExistence type="predicted"/>
<evidence type="ECO:0000256" key="1">
    <source>
        <dbReference type="SAM" id="MobiDB-lite"/>
    </source>
</evidence>
<feature type="domain" description="Ndc10" evidence="3">
    <location>
        <begin position="256"/>
        <end position="556"/>
    </location>
</feature>